<sequence length="327" mass="36293">MVFEDGGLEHILWYSDEDGASDKDVDDSSGEFDDVEPVTGAPLPRLPDEVGVVRAAQEFANITELRKVVADDAVKKKYEFRIVKSNATRYTVKCKVEGCGWRLHASAVHGGPTFKIKSMTAHCCARVSKFSNNVVTAAWVSQWIEPRLRNKPDYSPVDIVKDIYRQHGVSIKYRLAWSAKEVAKAKIAGLNDDGFHNLWMYCDEVQNSNPGSRAFVQTKEGYHRFKRMFYALEKYRATYAGLIHPLRPRELWASDKVAGDADGKDGGEGSGVEGDDLDVVESSVLPPVARAGRGRRTKVERTGCQPRVSSAVCVEGTVTGLDWDYGL</sequence>
<feature type="domain" description="Transposase MuDR plant" evidence="2">
    <location>
        <begin position="54"/>
        <end position="116"/>
    </location>
</feature>
<accession>A0A388KUD3</accession>
<dbReference type="Gramene" id="GBG73674">
    <property type="protein sequence ID" value="GBG73674"/>
    <property type="gene ID" value="CBR_g17016"/>
</dbReference>
<protein>
    <recommendedName>
        <fullName evidence="2">Transposase MuDR plant domain-containing protein</fullName>
    </recommendedName>
</protein>
<organism evidence="3 4">
    <name type="scientific">Chara braunii</name>
    <name type="common">Braun's stonewort</name>
    <dbReference type="NCBI Taxonomy" id="69332"/>
    <lineage>
        <taxon>Eukaryota</taxon>
        <taxon>Viridiplantae</taxon>
        <taxon>Streptophyta</taxon>
        <taxon>Charophyceae</taxon>
        <taxon>Charales</taxon>
        <taxon>Characeae</taxon>
        <taxon>Chara</taxon>
    </lineage>
</organism>
<dbReference type="AlphaFoldDB" id="A0A388KUD3"/>
<feature type="region of interest" description="Disordered" evidence="1">
    <location>
        <begin position="19"/>
        <end position="39"/>
    </location>
</feature>
<keyword evidence="4" id="KW-1185">Reference proteome</keyword>
<name>A0A388KUD3_CHABU</name>
<dbReference type="Proteomes" id="UP000265515">
    <property type="component" value="Unassembled WGS sequence"/>
</dbReference>
<proteinExistence type="predicted"/>
<dbReference type="OMA" id="IINEFAY"/>
<dbReference type="PANTHER" id="PTHR31973:SF187">
    <property type="entry name" value="MUTATOR TRANSPOSASE MUDRA PROTEIN"/>
    <property type="match status" value="1"/>
</dbReference>
<evidence type="ECO:0000313" key="3">
    <source>
        <dbReference type="EMBL" id="GBG73674.1"/>
    </source>
</evidence>
<dbReference type="OrthoDB" id="1904319at2759"/>
<dbReference type="Pfam" id="PF03108">
    <property type="entry name" value="DBD_Tnp_Mut"/>
    <property type="match status" value="1"/>
</dbReference>
<dbReference type="PANTHER" id="PTHR31973">
    <property type="entry name" value="POLYPROTEIN, PUTATIVE-RELATED"/>
    <property type="match status" value="1"/>
</dbReference>
<dbReference type="EMBL" id="BFEA01000187">
    <property type="protein sequence ID" value="GBG73674.1"/>
    <property type="molecule type" value="Genomic_DNA"/>
</dbReference>
<gene>
    <name evidence="3" type="ORF">CBR_g17016</name>
</gene>
<evidence type="ECO:0000259" key="2">
    <source>
        <dbReference type="Pfam" id="PF03108"/>
    </source>
</evidence>
<dbReference type="InterPro" id="IPR004332">
    <property type="entry name" value="Transposase_MuDR"/>
</dbReference>
<feature type="compositionally biased region" description="Basic and acidic residues" evidence="1">
    <location>
        <begin position="257"/>
        <end position="267"/>
    </location>
</feature>
<reference evidence="3 4" key="1">
    <citation type="journal article" date="2018" name="Cell">
        <title>The Chara Genome: Secondary Complexity and Implications for Plant Terrestrialization.</title>
        <authorList>
            <person name="Nishiyama T."/>
            <person name="Sakayama H."/>
            <person name="Vries J.D."/>
            <person name="Buschmann H."/>
            <person name="Saint-Marcoux D."/>
            <person name="Ullrich K.K."/>
            <person name="Haas F.B."/>
            <person name="Vanderstraeten L."/>
            <person name="Becker D."/>
            <person name="Lang D."/>
            <person name="Vosolsobe S."/>
            <person name="Rombauts S."/>
            <person name="Wilhelmsson P.K.I."/>
            <person name="Janitza P."/>
            <person name="Kern R."/>
            <person name="Heyl A."/>
            <person name="Rumpler F."/>
            <person name="Villalobos L.I.A.C."/>
            <person name="Clay J.M."/>
            <person name="Skokan R."/>
            <person name="Toyoda A."/>
            <person name="Suzuki Y."/>
            <person name="Kagoshima H."/>
            <person name="Schijlen E."/>
            <person name="Tajeshwar N."/>
            <person name="Catarino B."/>
            <person name="Hetherington A.J."/>
            <person name="Saltykova A."/>
            <person name="Bonnot C."/>
            <person name="Breuninger H."/>
            <person name="Symeonidi A."/>
            <person name="Radhakrishnan G.V."/>
            <person name="Van Nieuwerburgh F."/>
            <person name="Deforce D."/>
            <person name="Chang C."/>
            <person name="Karol K.G."/>
            <person name="Hedrich R."/>
            <person name="Ulvskov P."/>
            <person name="Glockner G."/>
            <person name="Delwiche C.F."/>
            <person name="Petrasek J."/>
            <person name="Van de Peer Y."/>
            <person name="Friml J."/>
            <person name="Beilby M."/>
            <person name="Dolan L."/>
            <person name="Kohara Y."/>
            <person name="Sugano S."/>
            <person name="Fujiyama A."/>
            <person name="Delaux P.-M."/>
            <person name="Quint M."/>
            <person name="TheiBen G."/>
            <person name="Hagemann M."/>
            <person name="Harholt J."/>
            <person name="Dunand C."/>
            <person name="Zachgo S."/>
            <person name="Langdale J."/>
            <person name="Maumus F."/>
            <person name="Straeten D.V.D."/>
            <person name="Gould S.B."/>
            <person name="Rensing S.A."/>
        </authorList>
    </citation>
    <scope>NUCLEOTIDE SEQUENCE [LARGE SCALE GENOMIC DNA]</scope>
    <source>
        <strain evidence="3 4">S276</strain>
    </source>
</reference>
<evidence type="ECO:0000256" key="1">
    <source>
        <dbReference type="SAM" id="MobiDB-lite"/>
    </source>
</evidence>
<evidence type="ECO:0000313" key="4">
    <source>
        <dbReference type="Proteomes" id="UP000265515"/>
    </source>
</evidence>
<feature type="region of interest" description="Disordered" evidence="1">
    <location>
        <begin position="257"/>
        <end position="276"/>
    </location>
</feature>
<feature type="compositionally biased region" description="Acidic residues" evidence="1">
    <location>
        <begin position="19"/>
        <end position="36"/>
    </location>
</feature>
<comment type="caution">
    <text evidence="3">The sequence shown here is derived from an EMBL/GenBank/DDBJ whole genome shotgun (WGS) entry which is preliminary data.</text>
</comment>